<proteinExistence type="predicted"/>
<evidence type="ECO:0000313" key="1">
    <source>
        <dbReference type="EMBL" id="KAH3712199.1"/>
    </source>
</evidence>
<organism evidence="1 2">
    <name type="scientific">Dreissena polymorpha</name>
    <name type="common">Zebra mussel</name>
    <name type="synonym">Mytilus polymorpha</name>
    <dbReference type="NCBI Taxonomy" id="45954"/>
    <lineage>
        <taxon>Eukaryota</taxon>
        <taxon>Metazoa</taxon>
        <taxon>Spiralia</taxon>
        <taxon>Lophotrochozoa</taxon>
        <taxon>Mollusca</taxon>
        <taxon>Bivalvia</taxon>
        <taxon>Autobranchia</taxon>
        <taxon>Heteroconchia</taxon>
        <taxon>Euheterodonta</taxon>
        <taxon>Imparidentia</taxon>
        <taxon>Neoheterodontei</taxon>
        <taxon>Myida</taxon>
        <taxon>Dreissenoidea</taxon>
        <taxon>Dreissenidae</taxon>
        <taxon>Dreissena</taxon>
    </lineage>
</organism>
<name>A0A9D3Z8P1_DREPO</name>
<sequence>MTLSAHIAPQPMVTFLDRSTIPYTTQSGNSGKSSYIVHIQAVIGKNSPQQT</sequence>
<accession>A0A9D3Z8P1</accession>
<reference evidence="1" key="1">
    <citation type="journal article" date="2019" name="bioRxiv">
        <title>The Genome of the Zebra Mussel, Dreissena polymorpha: A Resource for Invasive Species Research.</title>
        <authorList>
            <person name="McCartney M.A."/>
            <person name="Auch B."/>
            <person name="Kono T."/>
            <person name="Mallez S."/>
            <person name="Zhang Y."/>
            <person name="Obille A."/>
            <person name="Becker A."/>
            <person name="Abrahante J.E."/>
            <person name="Garbe J."/>
            <person name="Badalamenti J.P."/>
            <person name="Herman A."/>
            <person name="Mangelson H."/>
            <person name="Liachko I."/>
            <person name="Sullivan S."/>
            <person name="Sone E.D."/>
            <person name="Koren S."/>
            <person name="Silverstein K.A.T."/>
            <person name="Beckman K.B."/>
            <person name="Gohl D.M."/>
        </authorList>
    </citation>
    <scope>NUCLEOTIDE SEQUENCE</scope>
    <source>
        <strain evidence="1">Duluth1</strain>
        <tissue evidence="1">Whole animal</tissue>
    </source>
</reference>
<protein>
    <submittedName>
        <fullName evidence="1">Uncharacterized protein</fullName>
    </submittedName>
</protein>
<dbReference type="Proteomes" id="UP000828390">
    <property type="component" value="Unassembled WGS sequence"/>
</dbReference>
<reference evidence="1" key="2">
    <citation type="submission" date="2020-11" db="EMBL/GenBank/DDBJ databases">
        <authorList>
            <person name="McCartney M.A."/>
            <person name="Auch B."/>
            <person name="Kono T."/>
            <person name="Mallez S."/>
            <person name="Becker A."/>
            <person name="Gohl D.M."/>
            <person name="Silverstein K.A.T."/>
            <person name="Koren S."/>
            <person name="Bechman K.B."/>
            <person name="Herman A."/>
            <person name="Abrahante J.E."/>
            <person name="Garbe J."/>
        </authorList>
    </citation>
    <scope>NUCLEOTIDE SEQUENCE</scope>
    <source>
        <strain evidence="1">Duluth1</strain>
        <tissue evidence="1">Whole animal</tissue>
    </source>
</reference>
<comment type="caution">
    <text evidence="1">The sequence shown here is derived from an EMBL/GenBank/DDBJ whole genome shotgun (WGS) entry which is preliminary data.</text>
</comment>
<dbReference type="EMBL" id="JAIWYP010000014">
    <property type="protein sequence ID" value="KAH3712199.1"/>
    <property type="molecule type" value="Genomic_DNA"/>
</dbReference>
<gene>
    <name evidence="1" type="ORF">DPMN_071882</name>
</gene>
<evidence type="ECO:0000313" key="2">
    <source>
        <dbReference type="Proteomes" id="UP000828390"/>
    </source>
</evidence>
<dbReference type="AlphaFoldDB" id="A0A9D3Z8P1"/>
<keyword evidence="2" id="KW-1185">Reference proteome</keyword>